<gene>
    <name evidence="9" type="ORF">MUG09_16065</name>
</gene>
<evidence type="ECO:0000256" key="8">
    <source>
        <dbReference type="SAM" id="SignalP"/>
    </source>
</evidence>
<dbReference type="InterPro" id="IPR006059">
    <property type="entry name" value="SBP"/>
</dbReference>
<reference evidence="10" key="1">
    <citation type="journal article" date="2024" name="J Bioinform Genom">
        <title>Complete genome sequence of the type strain bacterium Sphaerochaeta associata GLS2t (VKM B-2742)t.</title>
        <authorList>
            <person name="Troshina O.Y."/>
            <person name="Tepeeva A.N."/>
            <person name="Arzamasceva V.O."/>
            <person name="Whitman W.B."/>
            <person name="Varghese N."/>
            <person name="Shapiro N."/>
            <person name="Woyke T."/>
            <person name="Kripides N.C."/>
            <person name="Vasilenko O.V."/>
        </authorList>
    </citation>
    <scope>NUCLEOTIDE SEQUENCE [LARGE SCALE GENOMIC DNA]</scope>
    <source>
        <strain evidence="10">GLS2T</strain>
    </source>
</reference>
<dbReference type="Gene3D" id="3.40.190.10">
    <property type="entry name" value="Periplasmic binding protein-like II"/>
    <property type="match status" value="2"/>
</dbReference>
<accession>A0ABY4DC84</accession>
<dbReference type="PANTHER" id="PTHR43649">
    <property type="entry name" value="ARABINOSE-BINDING PROTEIN-RELATED"/>
    <property type="match status" value="1"/>
</dbReference>
<evidence type="ECO:0000256" key="5">
    <source>
        <dbReference type="ARBA" id="ARBA00023136"/>
    </source>
</evidence>
<keyword evidence="3" id="KW-1003">Cell membrane</keyword>
<evidence type="ECO:0000256" key="1">
    <source>
        <dbReference type="ARBA" id="ARBA00004418"/>
    </source>
</evidence>
<evidence type="ECO:0000256" key="6">
    <source>
        <dbReference type="ARBA" id="ARBA00023139"/>
    </source>
</evidence>
<evidence type="ECO:0000313" key="9">
    <source>
        <dbReference type="EMBL" id="UOM51073.1"/>
    </source>
</evidence>
<evidence type="ECO:0000256" key="7">
    <source>
        <dbReference type="ARBA" id="ARBA00023288"/>
    </source>
</evidence>
<dbReference type="RefSeq" id="WP_244772449.1">
    <property type="nucleotide sequence ID" value="NZ_CP094929.1"/>
</dbReference>
<dbReference type="PANTHER" id="PTHR43649:SF33">
    <property type="entry name" value="POLYGALACTURONAN_RHAMNOGALACTURONAN-BINDING PROTEIN YTCQ"/>
    <property type="match status" value="1"/>
</dbReference>
<sequence length="525" mass="58286">MKKQCIVCIALIALLSLVSLPLFSQGAAEAAKPAGPVTVELWYGAAITEAGPPPADWVGFQIIKDKLNIDLKLTALPSNESDQDVKVQAAAAANNLPDLFMVRRDVLTRLVPQGLIASVDDMYAKMPIRTKTHYDEVSRSHARFNGKTYGLADPGSIIKNEGLLVRKDWLDKLGLAVPTTTDELLEVMRAFTFKDPDGNGKNDTYGYGAFQEINNYEAWPGRRLEPIFGAFGVDGTWNMTTAGAGLNLLKPEFYDAMAYLKQMVDEGIIDPNWLAYKKDDFRAAWKQGRFGIMREQNAAFAAQSNYAPFDKNFPNGQWIVIDAPKGPKGKASIGPYTANFRIYAVSAKAEKEGKKDKIAELLEWMASDEGYYLLGWGVEGVNYTKDANGIPVAANLPDANLAFSAPGGQTVTQLRNMVFYNGDIELYARYPKYVTETSKKQMSALDVMREMQTKEWTAAIGSDTLPIPNADLKRFYEQGLSEFITGKRVLNKDNWNKWLDEFKKLGGQDWNDKGVAFAKENNLLN</sequence>
<evidence type="ECO:0000256" key="3">
    <source>
        <dbReference type="ARBA" id="ARBA00022475"/>
    </source>
</evidence>
<keyword evidence="5" id="KW-0472">Membrane</keyword>
<dbReference type="Proteomes" id="UP000829708">
    <property type="component" value="Chromosome"/>
</dbReference>
<organism evidence="9 10">
    <name type="scientific">Sphaerochaeta associata</name>
    <dbReference type="NCBI Taxonomy" id="1129264"/>
    <lineage>
        <taxon>Bacteria</taxon>
        <taxon>Pseudomonadati</taxon>
        <taxon>Spirochaetota</taxon>
        <taxon>Spirochaetia</taxon>
        <taxon>Spirochaetales</taxon>
        <taxon>Sphaerochaetaceae</taxon>
        <taxon>Sphaerochaeta</taxon>
    </lineage>
</organism>
<keyword evidence="10" id="KW-1185">Reference proteome</keyword>
<dbReference type="SUPFAM" id="SSF53850">
    <property type="entry name" value="Periplasmic binding protein-like II"/>
    <property type="match status" value="1"/>
</dbReference>
<dbReference type="EMBL" id="CP094929">
    <property type="protein sequence ID" value="UOM51073.1"/>
    <property type="molecule type" value="Genomic_DNA"/>
</dbReference>
<protein>
    <submittedName>
        <fullName evidence="9">Extracellular solute-binding protein</fullName>
    </submittedName>
</protein>
<proteinExistence type="inferred from homology"/>
<name>A0ABY4DC84_9SPIR</name>
<evidence type="ECO:0000256" key="2">
    <source>
        <dbReference type="ARBA" id="ARBA00008520"/>
    </source>
</evidence>
<comment type="similarity">
    <text evidence="2">Belongs to the bacterial solute-binding protein 1 family.</text>
</comment>
<keyword evidence="6" id="KW-0564">Palmitate</keyword>
<dbReference type="InterPro" id="IPR050490">
    <property type="entry name" value="Bact_solute-bd_prot1"/>
</dbReference>
<keyword evidence="4 8" id="KW-0732">Signal</keyword>
<dbReference type="Pfam" id="PF13416">
    <property type="entry name" value="SBP_bac_8"/>
    <property type="match status" value="1"/>
</dbReference>
<keyword evidence="7" id="KW-0449">Lipoprotein</keyword>
<evidence type="ECO:0000256" key="4">
    <source>
        <dbReference type="ARBA" id="ARBA00022729"/>
    </source>
</evidence>
<comment type="subcellular location">
    <subcellularLocation>
        <location evidence="1">Periplasm</location>
    </subcellularLocation>
</comment>
<evidence type="ECO:0000313" key="10">
    <source>
        <dbReference type="Proteomes" id="UP000829708"/>
    </source>
</evidence>
<feature type="signal peptide" evidence="8">
    <location>
        <begin position="1"/>
        <end position="24"/>
    </location>
</feature>
<feature type="chain" id="PRO_5047075721" evidence="8">
    <location>
        <begin position="25"/>
        <end position="525"/>
    </location>
</feature>